<gene>
    <name evidence="1" type="ORF">SDC9_168992</name>
</gene>
<comment type="caution">
    <text evidence="1">The sequence shown here is derived from an EMBL/GenBank/DDBJ whole genome shotgun (WGS) entry which is preliminary data.</text>
</comment>
<dbReference type="AlphaFoldDB" id="A0A645G6M6"/>
<dbReference type="EMBL" id="VSSQ01069627">
    <property type="protein sequence ID" value="MPN21612.1"/>
    <property type="molecule type" value="Genomic_DNA"/>
</dbReference>
<evidence type="ECO:0000313" key="1">
    <source>
        <dbReference type="EMBL" id="MPN21612.1"/>
    </source>
</evidence>
<reference evidence="1" key="1">
    <citation type="submission" date="2019-08" db="EMBL/GenBank/DDBJ databases">
        <authorList>
            <person name="Kucharzyk K."/>
            <person name="Murdoch R.W."/>
            <person name="Higgins S."/>
            <person name="Loffler F."/>
        </authorList>
    </citation>
    <scope>NUCLEOTIDE SEQUENCE</scope>
</reference>
<organism evidence="1">
    <name type="scientific">bioreactor metagenome</name>
    <dbReference type="NCBI Taxonomy" id="1076179"/>
    <lineage>
        <taxon>unclassified sequences</taxon>
        <taxon>metagenomes</taxon>
        <taxon>ecological metagenomes</taxon>
    </lineage>
</organism>
<proteinExistence type="predicted"/>
<accession>A0A645G6M6</accession>
<protein>
    <submittedName>
        <fullName evidence="1">Uncharacterized protein</fullName>
    </submittedName>
</protein>
<name>A0A645G6M6_9ZZZZ</name>
<sequence length="92" mass="9916">MAYPAAAGIKQRRINTEVGNDRIGEASGQPAVGGQIDPLRIIHREAAREPVFGIDIIFHQRLKRFEGIALGGAFVAVGQDPRGGAEGNQRRQ</sequence>